<reference evidence="4" key="1">
    <citation type="submission" date="2017-11" db="EMBL/GenBank/DDBJ databases">
        <authorList>
            <person name="Wibberg D."/>
        </authorList>
    </citation>
    <scope>NUCLEOTIDE SEQUENCE [LARGE SCALE GENOMIC DNA]</scope>
</reference>
<dbReference type="Pfam" id="PF03275">
    <property type="entry name" value="GLF"/>
    <property type="match status" value="1"/>
</dbReference>
<organism evidence="3 4">
    <name type="scientific">Streptomyces chartreusis NRRL 3882</name>
    <dbReference type="NCBI Taxonomy" id="1079985"/>
    <lineage>
        <taxon>Bacteria</taxon>
        <taxon>Bacillati</taxon>
        <taxon>Actinomycetota</taxon>
        <taxon>Actinomycetes</taxon>
        <taxon>Kitasatosporales</taxon>
        <taxon>Streptomycetaceae</taxon>
        <taxon>Streptomyces</taxon>
    </lineage>
</organism>
<keyword evidence="3" id="KW-0413">Isomerase</keyword>
<dbReference type="InterPro" id="IPR015899">
    <property type="entry name" value="UDP-GalPyranose_mutase_C"/>
</dbReference>
<evidence type="ECO:0000259" key="2">
    <source>
        <dbReference type="Pfam" id="PF03275"/>
    </source>
</evidence>
<evidence type="ECO:0000313" key="4">
    <source>
        <dbReference type="Proteomes" id="UP000235464"/>
    </source>
</evidence>
<evidence type="ECO:0000256" key="1">
    <source>
        <dbReference type="SAM" id="MobiDB-lite"/>
    </source>
</evidence>
<feature type="region of interest" description="Disordered" evidence="1">
    <location>
        <begin position="1"/>
        <end position="27"/>
    </location>
</feature>
<dbReference type="SUPFAM" id="SSF54373">
    <property type="entry name" value="FAD-linked reductases, C-terminal domain"/>
    <property type="match status" value="1"/>
</dbReference>
<dbReference type="GO" id="GO:0050660">
    <property type="term" value="F:flavin adenine dinucleotide binding"/>
    <property type="evidence" value="ECO:0007669"/>
    <property type="project" value="TreeGrafter"/>
</dbReference>
<protein>
    <submittedName>
        <fullName evidence="3">UDP-galactopyranose mutase</fullName>
        <ecNumber evidence="3">5.4.99.9</ecNumber>
    </submittedName>
</protein>
<dbReference type="PANTHER" id="PTHR21197">
    <property type="entry name" value="UDP-GALACTOPYRANOSE MUTASE"/>
    <property type="match status" value="1"/>
</dbReference>
<dbReference type="Proteomes" id="UP000235464">
    <property type="component" value="Chromosome I"/>
</dbReference>
<evidence type="ECO:0000313" key="3">
    <source>
        <dbReference type="EMBL" id="SOR83752.1"/>
    </source>
</evidence>
<proteinExistence type="predicted"/>
<feature type="compositionally biased region" description="Basic and acidic residues" evidence="1">
    <location>
        <begin position="12"/>
        <end position="27"/>
    </location>
</feature>
<gene>
    <name evidence="3" type="primary">glf_2</name>
    <name evidence="3" type="ORF">SCNRRL3882_7198</name>
</gene>
<dbReference type="AlphaFoldDB" id="A0A2N9BK62"/>
<dbReference type="Gene3D" id="3.40.50.720">
    <property type="entry name" value="NAD(P)-binding Rossmann-like Domain"/>
    <property type="match status" value="1"/>
</dbReference>
<sequence>MNSTDEEVPFTRIHEFPHFHPERDHPKDRTVIVREYSRFAGPGDEPYYPVNTAQGRAVVARYRKLARNERGVFFGGRLGAYAYLNMRMAIASALALVRNRLQPYFGKR</sequence>
<dbReference type="GO" id="GO:0005829">
    <property type="term" value="C:cytosol"/>
    <property type="evidence" value="ECO:0007669"/>
    <property type="project" value="TreeGrafter"/>
</dbReference>
<dbReference type="EMBL" id="LT963352">
    <property type="protein sequence ID" value="SOR83752.1"/>
    <property type="molecule type" value="Genomic_DNA"/>
</dbReference>
<feature type="domain" description="UDP-galactopyranose mutase C-terminal" evidence="2">
    <location>
        <begin position="1"/>
        <end position="83"/>
    </location>
</feature>
<keyword evidence="4" id="KW-1185">Reference proteome</keyword>
<name>A0A2N9BK62_STRCX</name>
<accession>A0A2N9BK62</accession>
<dbReference type="PANTHER" id="PTHR21197:SF0">
    <property type="entry name" value="UDP-GALACTOPYRANOSE MUTASE"/>
    <property type="match status" value="1"/>
</dbReference>
<dbReference type="GO" id="GO:0008767">
    <property type="term" value="F:UDP-galactopyranose mutase activity"/>
    <property type="evidence" value="ECO:0007669"/>
    <property type="project" value="UniProtKB-EC"/>
</dbReference>
<dbReference type="EC" id="5.4.99.9" evidence="3"/>